<dbReference type="InterPro" id="IPR036424">
    <property type="entry name" value="UPP_synth-like_sf"/>
</dbReference>
<evidence type="ECO:0000256" key="2">
    <source>
        <dbReference type="ARBA" id="ARBA00022842"/>
    </source>
</evidence>
<accession>A0A1G4JUK0</accession>
<keyword evidence="3" id="KW-1133">Transmembrane helix</keyword>
<dbReference type="SUPFAM" id="SSF64005">
    <property type="entry name" value="Undecaprenyl diphosphate synthase"/>
    <property type="match status" value="1"/>
</dbReference>
<dbReference type="PANTHER" id="PTHR10291">
    <property type="entry name" value="DEHYDRODOLICHYL DIPHOSPHATE SYNTHASE FAMILY MEMBER"/>
    <property type="match status" value="1"/>
</dbReference>
<dbReference type="GO" id="GO:0016094">
    <property type="term" value="P:polyprenol biosynthetic process"/>
    <property type="evidence" value="ECO:0007669"/>
    <property type="project" value="TreeGrafter"/>
</dbReference>
<dbReference type="GO" id="GO:0005783">
    <property type="term" value="C:endoplasmic reticulum"/>
    <property type="evidence" value="ECO:0007669"/>
    <property type="project" value="TreeGrafter"/>
</dbReference>
<dbReference type="GO" id="GO:0016020">
    <property type="term" value="C:membrane"/>
    <property type="evidence" value="ECO:0007669"/>
    <property type="project" value="TreeGrafter"/>
</dbReference>
<organism evidence="4 5">
    <name type="scientific">Lachancea dasiensis</name>
    <dbReference type="NCBI Taxonomy" id="1072105"/>
    <lineage>
        <taxon>Eukaryota</taxon>
        <taxon>Fungi</taxon>
        <taxon>Dikarya</taxon>
        <taxon>Ascomycota</taxon>
        <taxon>Saccharomycotina</taxon>
        <taxon>Saccharomycetes</taxon>
        <taxon>Saccharomycetales</taxon>
        <taxon>Saccharomycetaceae</taxon>
        <taxon>Lachancea</taxon>
    </lineage>
</organism>
<dbReference type="EC" id="2.5.1.-" evidence="3"/>
<evidence type="ECO:0000313" key="4">
    <source>
        <dbReference type="EMBL" id="SCU94651.1"/>
    </source>
</evidence>
<name>A0A1G4JUK0_9SACH</name>
<gene>
    <name evidence="4" type="ORF">LADA_0G10044G</name>
</gene>
<evidence type="ECO:0000313" key="5">
    <source>
        <dbReference type="Proteomes" id="UP000190274"/>
    </source>
</evidence>
<dbReference type="EMBL" id="LT598457">
    <property type="protein sequence ID" value="SCU94651.1"/>
    <property type="molecule type" value="Genomic_DNA"/>
</dbReference>
<dbReference type="GO" id="GO:1904423">
    <property type="term" value="C:dehydrodolichyl diphosphate synthase complex"/>
    <property type="evidence" value="ECO:0007669"/>
    <property type="project" value="EnsemblFungi"/>
</dbReference>
<comment type="similarity">
    <text evidence="3">Belongs to the UPP synthase family.</text>
</comment>
<dbReference type="InterPro" id="IPR018520">
    <property type="entry name" value="UPP_synth-like_CS"/>
</dbReference>
<keyword evidence="5" id="KW-1185">Reference proteome</keyword>
<evidence type="ECO:0000256" key="3">
    <source>
        <dbReference type="RuleBase" id="RU363018"/>
    </source>
</evidence>
<keyword evidence="2" id="KW-0460">Magnesium</keyword>
<keyword evidence="1 3" id="KW-0808">Transferase</keyword>
<evidence type="ECO:0000256" key="1">
    <source>
        <dbReference type="ARBA" id="ARBA00022679"/>
    </source>
</evidence>
<dbReference type="GO" id="GO:0043048">
    <property type="term" value="P:dolichyl monophosphate biosynthetic process"/>
    <property type="evidence" value="ECO:0007669"/>
    <property type="project" value="EnsemblFungi"/>
</dbReference>
<dbReference type="InterPro" id="IPR001441">
    <property type="entry name" value="UPP_synth-like"/>
</dbReference>
<dbReference type="OrthoDB" id="4173905at2759"/>
<dbReference type="GO" id="GO:0005811">
    <property type="term" value="C:lipid droplet"/>
    <property type="evidence" value="ECO:0007669"/>
    <property type="project" value="EnsemblFungi"/>
</dbReference>
<keyword evidence="3" id="KW-0472">Membrane</keyword>
<dbReference type="STRING" id="1266660.A0A1G4JUK0"/>
<dbReference type="FunFam" id="3.40.1180.10:FF:000005">
    <property type="entry name" value="Alkyl transferase"/>
    <property type="match status" value="1"/>
</dbReference>
<dbReference type="PANTHER" id="PTHR10291:SF2">
    <property type="entry name" value="DEHYDRODOLICHYL DIPHOSPHATE SYNTHASE COMPLEX SUBUNIT SRT1"/>
    <property type="match status" value="1"/>
</dbReference>
<dbReference type="CDD" id="cd00475">
    <property type="entry name" value="Cis_IPPS"/>
    <property type="match status" value="1"/>
</dbReference>
<dbReference type="PROSITE" id="PS01066">
    <property type="entry name" value="UPP_SYNTHASE"/>
    <property type="match status" value="1"/>
</dbReference>
<proteinExistence type="inferred from homology"/>
<dbReference type="NCBIfam" id="TIGR00055">
    <property type="entry name" value="uppS"/>
    <property type="match status" value="1"/>
</dbReference>
<dbReference type="AlphaFoldDB" id="A0A1G4JUK0"/>
<sequence>MKEAKANWISERLKPSATMTGTDCILTSEEVVEKETKQVQKRLNLSKPELPNWWSFSDIKKYLYRLKLWVWSCFLNLAFVHWITIQIRSGLICILRVGPLPQHISFIMDGNRRFAQYLGVDKQSGHEAGALTLLNVLSACKQLGINTVSTFAFSIENFNRPREEVEILINMMTEKLDEVARMAQNRENKFYGLRIHVVGERSMISKSLNEKISYIERLTNRGESMLLYVCFPYTSRNEIYHAVYNSAESCKYHGKSSGDTTVHTFNQHLFFGEASSKCDLLIRTSGHTRLSDFMLWQIHQNGVVEFTDTLWPKFGFLEFFTILLRWSFFASLQRRELADISLSSRAWRALKRGLVPSKRKIVRYDDLPEPPKTVSVALKG</sequence>
<protein>
    <recommendedName>
        <fullName evidence="3">Alkyl transferase</fullName>
        <ecNumber evidence="3">2.5.1.-</ecNumber>
    </recommendedName>
</protein>
<keyword evidence="3" id="KW-0812">Transmembrane</keyword>
<reference evidence="5" key="1">
    <citation type="submission" date="2016-03" db="EMBL/GenBank/DDBJ databases">
        <authorList>
            <person name="Devillers H."/>
        </authorList>
    </citation>
    <scope>NUCLEOTIDE SEQUENCE [LARGE SCALE GENOMIC DNA]</scope>
</reference>
<dbReference type="Pfam" id="PF01255">
    <property type="entry name" value="Prenyltransf"/>
    <property type="match status" value="1"/>
</dbReference>
<dbReference type="Gene3D" id="3.40.1180.10">
    <property type="entry name" value="Decaprenyl diphosphate synthase-like"/>
    <property type="match status" value="1"/>
</dbReference>
<dbReference type="GO" id="GO:0045547">
    <property type="term" value="F:ditrans,polycis-polyprenyl diphosphate synthase [(2E,6E)-farnesyl diphosphate specific] activity"/>
    <property type="evidence" value="ECO:0007669"/>
    <property type="project" value="EnsemblFungi"/>
</dbReference>
<dbReference type="Proteomes" id="UP000190274">
    <property type="component" value="Chromosome G"/>
</dbReference>
<feature type="transmembrane region" description="Helical" evidence="3">
    <location>
        <begin position="68"/>
        <end position="85"/>
    </location>
</feature>